<sequence>MDVDRPGFQIDLAPSDFSEEEVPIPSVTVVEYDLQWPDQFQRIAEKLRSYLDYCGAKYLVIEHVGSTAVPGLAAKPNIDITIEVPDARNAEIAKEALIHEPPPEEHYRCFGDGGIRGRISMKPHDRSFVPTQSVYIIDTNNTDGRLVMRCHRALRDTLRMPEHERLKMEYGQIKAELASTSRDGVEYGQSKNPIIRRILRAAGWTDAEVDEKESLDYRIPGDDLPY</sequence>
<dbReference type="Pfam" id="PF04229">
    <property type="entry name" value="GrpB"/>
    <property type="match status" value="1"/>
</dbReference>
<dbReference type="InterPro" id="IPR043519">
    <property type="entry name" value="NT_sf"/>
</dbReference>
<gene>
    <name evidence="1" type="ORF">H2200_010290</name>
</gene>
<dbReference type="PANTHER" id="PTHR34822:SF1">
    <property type="entry name" value="GRPB FAMILY PROTEIN"/>
    <property type="match status" value="1"/>
</dbReference>
<dbReference type="EMBL" id="JAPDRK010000017">
    <property type="protein sequence ID" value="KAJ9604901.1"/>
    <property type="molecule type" value="Genomic_DNA"/>
</dbReference>
<dbReference type="PANTHER" id="PTHR34822">
    <property type="entry name" value="GRPB DOMAIN PROTEIN (AFU_ORTHOLOGUE AFUA_1G01530)"/>
    <property type="match status" value="1"/>
</dbReference>
<organism evidence="1 2">
    <name type="scientific">Cladophialophora chaetospira</name>
    <dbReference type="NCBI Taxonomy" id="386627"/>
    <lineage>
        <taxon>Eukaryota</taxon>
        <taxon>Fungi</taxon>
        <taxon>Dikarya</taxon>
        <taxon>Ascomycota</taxon>
        <taxon>Pezizomycotina</taxon>
        <taxon>Eurotiomycetes</taxon>
        <taxon>Chaetothyriomycetidae</taxon>
        <taxon>Chaetothyriales</taxon>
        <taxon>Herpotrichiellaceae</taxon>
        <taxon>Cladophialophora</taxon>
    </lineage>
</organism>
<dbReference type="Proteomes" id="UP001172673">
    <property type="component" value="Unassembled WGS sequence"/>
</dbReference>
<dbReference type="Gene3D" id="3.30.460.10">
    <property type="entry name" value="Beta Polymerase, domain 2"/>
    <property type="match status" value="1"/>
</dbReference>
<keyword evidence="2" id="KW-1185">Reference proteome</keyword>
<evidence type="ECO:0000313" key="2">
    <source>
        <dbReference type="Proteomes" id="UP001172673"/>
    </source>
</evidence>
<evidence type="ECO:0000313" key="1">
    <source>
        <dbReference type="EMBL" id="KAJ9604901.1"/>
    </source>
</evidence>
<dbReference type="InterPro" id="IPR007344">
    <property type="entry name" value="GrpB/CoaE"/>
</dbReference>
<name>A0AA38X173_9EURO</name>
<comment type="caution">
    <text evidence="1">The sequence shown here is derived from an EMBL/GenBank/DDBJ whole genome shotgun (WGS) entry which is preliminary data.</text>
</comment>
<accession>A0AA38X173</accession>
<dbReference type="AlphaFoldDB" id="A0AA38X173"/>
<dbReference type="SUPFAM" id="SSF81301">
    <property type="entry name" value="Nucleotidyltransferase"/>
    <property type="match status" value="1"/>
</dbReference>
<reference evidence="1" key="1">
    <citation type="submission" date="2022-10" db="EMBL/GenBank/DDBJ databases">
        <title>Culturing micro-colonial fungi from biological soil crusts in the Mojave desert and describing Neophaeococcomyces mojavensis, and introducing the new genera and species Taxawa tesnikishii.</title>
        <authorList>
            <person name="Kurbessoian T."/>
            <person name="Stajich J.E."/>
        </authorList>
    </citation>
    <scope>NUCLEOTIDE SEQUENCE</scope>
    <source>
        <strain evidence="1">TK_41</strain>
    </source>
</reference>
<protein>
    <submittedName>
        <fullName evidence="1">Uncharacterized protein</fullName>
    </submittedName>
</protein>
<proteinExistence type="predicted"/>